<dbReference type="RefSeq" id="WP_086640727.1">
    <property type="nucleotide sequence ID" value="NZ_JOMM01000018.1"/>
</dbReference>
<protein>
    <submittedName>
        <fullName evidence="1">Uncharacterized protein</fullName>
    </submittedName>
</protein>
<accession>A0A252AAI9</accession>
<gene>
    <name evidence="1" type="ORF">HC62_04040</name>
</gene>
<dbReference type="EMBL" id="JOMM01000018">
    <property type="protein sequence ID" value="OUI86599.1"/>
    <property type="molecule type" value="Genomic_DNA"/>
</dbReference>
<dbReference type="AlphaFoldDB" id="A0A252AAI9"/>
<organism evidence="1 2">
    <name type="scientific">Acetobacter tropicalis</name>
    <dbReference type="NCBI Taxonomy" id="104102"/>
    <lineage>
        <taxon>Bacteria</taxon>
        <taxon>Pseudomonadati</taxon>
        <taxon>Pseudomonadota</taxon>
        <taxon>Alphaproteobacteria</taxon>
        <taxon>Acetobacterales</taxon>
        <taxon>Acetobacteraceae</taxon>
        <taxon>Acetobacter</taxon>
    </lineage>
</organism>
<reference evidence="1 2" key="1">
    <citation type="submission" date="2014-06" db="EMBL/GenBank/DDBJ databases">
        <authorList>
            <person name="Ju J."/>
            <person name="Zhang J."/>
        </authorList>
    </citation>
    <scope>NUCLEOTIDE SEQUENCE [LARGE SCALE GENOMIC DNA]</scope>
    <source>
        <strain evidence="1">DmW_042</strain>
    </source>
</reference>
<comment type="caution">
    <text evidence="1">The sequence shown here is derived from an EMBL/GenBank/DDBJ whole genome shotgun (WGS) entry which is preliminary data.</text>
</comment>
<proteinExistence type="predicted"/>
<dbReference type="Proteomes" id="UP000194565">
    <property type="component" value="Unassembled WGS sequence"/>
</dbReference>
<evidence type="ECO:0000313" key="2">
    <source>
        <dbReference type="Proteomes" id="UP000194565"/>
    </source>
</evidence>
<evidence type="ECO:0000313" key="1">
    <source>
        <dbReference type="EMBL" id="OUI86599.1"/>
    </source>
</evidence>
<sequence>MVKRNSAPRRGTREIPRLATPDRLDTLQNASWELSAIGECLAAIGRDLELAPCDQKPPAGETGNALNWLAAEITRRCALIDEALA</sequence>
<name>A0A252AAI9_9PROT</name>